<dbReference type="Gene3D" id="2.30.30.190">
    <property type="entry name" value="CAP Gly-rich-like domain"/>
    <property type="match status" value="1"/>
</dbReference>
<accession>A0AAD5LA94</accession>
<dbReference type="InterPro" id="IPR000938">
    <property type="entry name" value="CAP-Gly_domain"/>
</dbReference>
<dbReference type="Pfam" id="PF01302">
    <property type="entry name" value="CAP_GLY"/>
    <property type="match status" value="1"/>
</dbReference>
<feature type="region of interest" description="Disordered" evidence="2">
    <location>
        <begin position="336"/>
        <end position="403"/>
    </location>
</feature>
<feature type="compositionally biased region" description="Low complexity" evidence="2">
    <location>
        <begin position="353"/>
        <end position="365"/>
    </location>
</feature>
<feature type="region of interest" description="Disordered" evidence="2">
    <location>
        <begin position="29"/>
        <end position="122"/>
    </location>
</feature>
<feature type="coiled-coil region" evidence="1">
    <location>
        <begin position="531"/>
        <end position="600"/>
    </location>
</feature>
<evidence type="ECO:0000256" key="1">
    <source>
        <dbReference type="SAM" id="Coils"/>
    </source>
</evidence>
<keyword evidence="5" id="KW-1185">Reference proteome</keyword>
<feature type="compositionally biased region" description="Pro residues" evidence="2">
    <location>
        <begin position="59"/>
        <end position="77"/>
    </location>
</feature>
<evidence type="ECO:0000259" key="3">
    <source>
        <dbReference type="PROSITE" id="PS50245"/>
    </source>
</evidence>
<dbReference type="SMART" id="SM01052">
    <property type="entry name" value="CAP_GLY"/>
    <property type="match status" value="1"/>
</dbReference>
<protein>
    <recommendedName>
        <fullName evidence="3">CAP-Gly domain-containing protein</fullName>
    </recommendedName>
</protein>
<feature type="compositionally biased region" description="Polar residues" evidence="2">
    <location>
        <begin position="343"/>
        <end position="352"/>
    </location>
</feature>
<keyword evidence="1" id="KW-0175">Coiled coil</keyword>
<evidence type="ECO:0000313" key="5">
    <source>
        <dbReference type="Proteomes" id="UP001209570"/>
    </source>
</evidence>
<feature type="compositionally biased region" description="Low complexity" evidence="2">
    <location>
        <begin position="289"/>
        <end position="307"/>
    </location>
</feature>
<feature type="domain" description="CAP-Gly" evidence="3">
    <location>
        <begin position="214"/>
        <end position="256"/>
    </location>
</feature>
<name>A0AAD5LA94_PYTIN</name>
<feature type="compositionally biased region" description="Low complexity" evidence="2">
    <location>
        <begin position="78"/>
        <end position="89"/>
    </location>
</feature>
<dbReference type="Proteomes" id="UP001209570">
    <property type="component" value="Unassembled WGS sequence"/>
</dbReference>
<reference evidence="4" key="1">
    <citation type="submission" date="2021-12" db="EMBL/GenBank/DDBJ databases">
        <title>Prjna785345.</title>
        <authorList>
            <person name="Rujirawat T."/>
            <person name="Krajaejun T."/>
        </authorList>
    </citation>
    <scope>NUCLEOTIDE SEQUENCE</scope>
    <source>
        <strain evidence="4">Pi057C3</strain>
    </source>
</reference>
<feature type="region of interest" description="Disordered" evidence="2">
    <location>
        <begin position="434"/>
        <end position="480"/>
    </location>
</feature>
<dbReference type="SUPFAM" id="SSF74924">
    <property type="entry name" value="Cap-Gly domain"/>
    <property type="match status" value="1"/>
</dbReference>
<proteinExistence type="predicted"/>
<feature type="compositionally biased region" description="Polar residues" evidence="2">
    <location>
        <begin position="465"/>
        <end position="480"/>
    </location>
</feature>
<feature type="region of interest" description="Disordered" evidence="2">
    <location>
        <begin position="265"/>
        <end position="321"/>
    </location>
</feature>
<feature type="compositionally biased region" description="Basic and acidic residues" evidence="2">
    <location>
        <begin position="451"/>
        <end position="463"/>
    </location>
</feature>
<dbReference type="PANTHER" id="PTHR18916">
    <property type="entry name" value="DYNACTIN 1-RELATED MICROTUBULE-BINDING"/>
    <property type="match status" value="1"/>
</dbReference>
<feature type="compositionally biased region" description="Pro residues" evidence="2">
    <location>
        <begin position="36"/>
        <end position="50"/>
    </location>
</feature>
<evidence type="ECO:0000256" key="2">
    <source>
        <dbReference type="SAM" id="MobiDB-lite"/>
    </source>
</evidence>
<dbReference type="EMBL" id="JAKCXM010000701">
    <property type="protein sequence ID" value="KAJ0392168.1"/>
    <property type="molecule type" value="Genomic_DNA"/>
</dbReference>
<evidence type="ECO:0000313" key="4">
    <source>
        <dbReference type="EMBL" id="KAJ0392168.1"/>
    </source>
</evidence>
<dbReference type="AlphaFoldDB" id="A0AAD5LA94"/>
<feature type="compositionally biased region" description="Polar residues" evidence="2">
    <location>
        <begin position="434"/>
        <end position="446"/>
    </location>
</feature>
<comment type="caution">
    <text evidence="4">The sequence shown here is derived from an EMBL/GenBank/DDBJ whole genome shotgun (WGS) entry which is preliminary data.</text>
</comment>
<dbReference type="PROSITE" id="PS50245">
    <property type="entry name" value="CAP_GLY_2"/>
    <property type="match status" value="1"/>
</dbReference>
<organism evidence="4 5">
    <name type="scientific">Pythium insidiosum</name>
    <name type="common">Pythiosis disease agent</name>
    <dbReference type="NCBI Taxonomy" id="114742"/>
    <lineage>
        <taxon>Eukaryota</taxon>
        <taxon>Sar</taxon>
        <taxon>Stramenopiles</taxon>
        <taxon>Oomycota</taxon>
        <taxon>Peronosporomycetes</taxon>
        <taxon>Pythiales</taxon>
        <taxon>Pythiaceae</taxon>
        <taxon>Pythium</taxon>
    </lineage>
</organism>
<gene>
    <name evidence="4" type="ORF">P43SY_001671</name>
</gene>
<sequence>MCQVRWVWLATHNYNWEVFDNCVNVGGGSGGDSAPKPNPNPNPAPAPAPTKQPSTPSLRPNPGPAPAPQPNPQPAPRPGNLRPGSQPSSAPAPAPIPAPAGGDDYTPGNVIPGYETDTSKYRGRDGTFAMDWWCYINCERGFCPEQQCIKSAASGDSKQRHGARAMTTGIPKPRNASFSPLPASQAAANQFGRVPLESRVVLSRRRSGYVRYIGKLKNESGEWYGVALDEAKGENDGSHQGDRYFVCPAMHGVFVRRKDIFYAKEQPSRLKGPPSPVLNDASDDGCCGGSDASGDSVDVPSTAAPSPAMSPVPASPAQAGTPLQRTFKTFRRALQSPLKIVSPSPTATSTEKAPSPQSEKPAEPSAAPPAPVTLGHRKSIRGSLIPPPALSRTPSECYDEDARASETATNSIFSAVDHAFEAMTKALAEQNNPLPVAEQPQSPSTSHLRRPSMERRSSIDRRHSTFTFGAPTSPTATANSQAARIAELEREMHTMRTNHENVVAVLRATNKQHASNVLELRAQVAALTDGNNWLQKQLNTKNAQLAELKSAERSLESDRDSFSEQLATKDAKIAMLEQEIARLTNTMKQMQGEKESILLQIQREFRARQQRDQQQIRRLREDLISMCNERTSLQSDLRDAKELSFLL</sequence>
<dbReference type="InterPro" id="IPR036859">
    <property type="entry name" value="CAP-Gly_dom_sf"/>
</dbReference>